<protein>
    <submittedName>
        <fullName evidence="1">Uncharacterized protein</fullName>
    </submittedName>
</protein>
<organism evidence="1">
    <name type="scientific">marine sediment metagenome</name>
    <dbReference type="NCBI Taxonomy" id="412755"/>
    <lineage>
        <taxon>unclassified sequences</taxon>
        <taxon>metagenomes</taxon>
        <taxon>ecological metagenomes</taxon>
    </lineage>
</organism>
<dbReference type="AlphaFoldDB" id="A0A0F9EBI1"/>
<name>A0A0F9EBI1_9ZZZZ</name>
<evidence type="ECO:0000313" key="1">
    <source>
        <dbReference type="EMBL" id="KKL71398.1"/>
    </source>
</evidence>
<accession>A0A0F9EBI1</accession>
<proteinExistence type="predicted"/>
<reference evidence="1" key="1">
    <citation type="journal article" date="2015" name="Nature">
        <title>Complex archaea that bridge the gap between prokaryotes and eukaryotes.</title>
        <authorList>
            <person name="Spang A."/>
            <person name="Saw J.H."/>
            <person name="Jorgensen S.L."/>
            <person name="Zaremba-Niedzwiedzka K."/>
            <person name="Martijn J."/>
            <person name="Lind A.E."/>
            <person name="van Eijk R."/>
            <person name="Schleper C."/>
            <person name="Guy L."/>
            <person name="Ettema T.J."/>
        </authorList>
    </citation>
    <scope>NUCLEOTIDE SEQUENCE</scope>
</reference>
<comment type="caution">
    <text evidence="1">The sequence shown here is derived from an EMBL/GenBank/DDBJ whole genome shotgun (WGS) entry which is preliminary data.</text>
</comment>
<gene>
    <name evidence="1" type="ORF">LCGC14_2095330</name>
</gene>
<dbReference type="EMBL" id="LAZR01025606">
    <property type="protein sequence ID" value="KKL71398.1"/>
    <property type="molecule type" value="Genomic_DNA"/>
</dbReference>
<sequence length="278" mass="31334">MPKPPVDPGYFDKVNYVIDAWTVACDAPWYIYVETMGPAALEAFITLLTFGWDDVARGFWRPRGLNPRRTGKRKGKWRRRIPRFPELGEEIGKRLPGADKIKGRKWGAGGKWLWRVDTIAQRALFWWLVVDVTIDFAFNWTSLLYETEWCKQSSLGRFSYTSVGYDNIPNGQWKLVGYGTKDYEFPFPAWVVNRGATGSNPATITAALDFKKHPAFPPPLTWQMRIVASVGGVIYAENGPEDADGEGNLRMPLSGIVPANTAFEVHAFMTGTPFALYG</sequence>
<feature type="non-terminal residue" evidence="1">
    <location>
        <position position="278"/>
    </location>
</feature>